<feature type="compositionally biased region" description="Polar residues" evidence="7">
    <location>
        <begin position="266"/>
        <end position="276"/>
    </location>
</feature>
<comment type="caution">
    <text evidence="9">The sequence shown here is derived from an EMBL/GenBank/DDBJ whole genome shotgun (WGS) entry which is preliminary data.</text>
</comment>
<feature type="region of interest" description="Disordered" evidence="7">
    <location>
        <begin position="527"/>
        <end position="550"/>
    </location>
</feature>
<evidence type="ECO:0000256" key="4">
    <source>
        <dbReference type="ARBA" id="ARBA00022786"/>
    </source>
</evidence>
<dbReference type="PANTHER" id="PTHR24006">
    <property type="entry name" value="UBIQUITIN CARBOXYL-TERMINAL HYDROLASE"/>
    <property type="match status" value="1"/>
</dbReference>
<evidence type="ECO:0000313" key="10">
    <source>
        <dbReference type="Proteomes" id="UP000092993"/>
    </source>
</evidence>
<comment type="catalytic activity">
    <reaction evidence="1">
        <text>Thiol-dependent hydrolysis of ester, thioester, amide, peptide and isopeptide bonds formed by the C-terminal Gly of ubiquitin (a 76-residue protein attached to proteins as an intracellular targeting signal).</text>
        <dbReference type="EC" id="3.4.19.12"/>
    </reaction>
</comment>
<dbReference type="GO" id="GO:0005829">
    <property type="term" value="C:cytosol"/>
    <property type="evidence" value="ECO:0007669"/>
    <property type="project" value="TreeGrafter"/>
</dbReference>
<dbReference type="SUPFAM" id="SSF54001">
    <property type="entry name" value="Cysteine proteinases"/>
    <property type="match status" value="1"/>
</dbReference>
<dbReference type="GO" id="GO:0016579">
    <property type="term" value="P:protein deubiquitination"/>
    <property type="evidence" value="ECO:0007669"/>
    <property type="project" value="InterPro"/>
</dbReference>
<dbReference type="GO" id="GO:0006508">
    <property type="term" value="P:proteolysis"/>
    <property type="evidence" value="ECO:0007669"/>
    <property type="project" value="UniProtKB-KW"/>
</dbReference>
<dbReference type="EC" id="3.4.19.12" evidence="2"/>
<dbReference type="InterPro" id="IPR028889">
    <property type="entry name" value="USP"/>
</dbReference>
<dbReference type="InterPro" id="IPR001394">
    <property type="entry name" value="Peptidase_C19_UCH"/>
</dbReference>
<dbReference type="GO" id="GO:0005634">
    <property type="term" value="C:nucleus"/>
    <property type="evidence" value="ECO:0007669"/>
    <property type="project" value="TreeGrafter"/>
</dbReference>
<dbReference type="InterPro" id="IPR018200">
    <property type="entry name" value="USP_CS"/>
</dbReference>
<name>A0A1C7LLU3_GRIFR</name>
<keyword evidence="3" id="KW-0645">Protease</keyword>
<dbReference type="PANTHER" id="PTHR24006:SF687">
    <property type="entry name" value="UBIQUITIN CARBOXYL-TERMINAL HYDROLASE 10"/>
    <property type="match status" value="1"/>
</dbReference>
<dbReference type="AlphaFoldDB" id="A0A1C7LLU3"/>
<feature type="region of interest" description="Disordered" evidence="7">
    <location>
        <begin position="1"/>
        <end position="134"/>
    </location>
</feature>
<dbReference type="InterPro" id="IPR050164">
    <property type="entry name" value="Peptidase_C19"/>
</dbReference>
<feature type="compositionally biased region" description="Pro residues" evidence="7">
    <location>
        <begin position="291"/>
        <end position="301"/>
    </location>
</feature>
<organism evidence="9 10">
    <name type="scientific">Grifola frondosa</name>
    <name type="common">Maitake</name>
    <name type="synonym">Polyporus frondosus</name>
    <dbReference type="NCBI Taxonomy" id="5627"/>
    <lineage>
        <taxon>Eukaryota</taxon>
        <taxon>Fungi</taxon>
        <taxon>Dikarya</taxon>
        <taxon>Basidiomycota</taxon>
        <taxon>Agaricomycotina</taxon>
        <taxon>Agaricomycetes</taxon>
        <taxon>Polyporales</taxon>
        <taxon>Grifolaceae</taxon>
        <taxon>Grifola</taxon>
    </lineage>
</organism>
<dbReference type="OMA" id="AMIMFMK"/>
<feature type="compositionally biased region" description="Low complexity" evidence="7">
    <location>
        <begin position="116"/>
        <end position="127"/>
    </location>
</feature>
<keyword evidence="5 9" id="KW-0378">Hydrolase</keyword>
<accession>A0A1C7LLU3</accession>
<protein>
    <recommendedName>
        <fullName evidence="2">ubiquitinyl hydrolase 1</fullName>
        <ecNumber evidence="2">3.4.19.12</ecNumber>
    </recommendedName>
</protein>
<keyword evidence="6" id="KW-0788">Thiol protease</keyword>
<dbReference type="Gene3D" id="3.90.70.10">
    <property type="entry name" value="Cysteine proteinases"/>
    <property type="match status" value="1"/>
</dbReference>
<dbReference type="STRING" id="5627.A0A1C7LLU3"/>
<evidence type="ECO:0000256" key="5">
    <source>
        <dbReference type="ARBA" id="ARBA00022801"/>
    </source>
</evidence>
<dbReference type="CDD" id="cd02257">
    <property type="entry name" value="Peptidase_C19"/>
    <property type="match status" value="1"/>
</dbReference>
<evidence type="ECO:0000256" key="3">
    <source>
        <dbReference type="ARBA" id="ARBA00022670"/>
    </source>
</evidence>
<dbReference type="PROSITE" id="PS50235">
    <property type="entry name" value="USP_3"/>
    <property type="match status" value="1"/>
</dbReference>
<feature type="domain" description="USP" evidence="8">
    <location>
        <begin position="388"/>
        <end position="781"/>
    </location>
</feature>
<evidence type="ECO:0000313" key="9">
    <source>
        <dbReference type="EMBL" id="OBZ65722.1"/>
    </source>
</evidence>
<dbReference type="Pfam" id="PF00443">
    <property type="entry name" value="UCH"/>
    <property type="match status" value="1"/>
</dbReference>
<feature type="compositionally biased region" description="Polar residues" evidence="7">
    <location>
        <begin position="77"/>
        <end position="102"/>
    </location>
</feature>
<dbReference type="OrthoDB" id="429671at2759"/>
<reference evidence="9 10" key="1">
    <citation type="submission" date="2016-03" db="EMBL/GenBank/DDBJ databases">
        <title>Whole genome sequencing of Grifola frondosa 9006-11.</title>
        <authorList>
            <person name="Min B."/>
            <person name="Park H."/>
            <person name="Kim J.-G."/>
            <person name="Cho H."/>
            <person name="Oh Y.-L."/>
            <person name="Kong W.-S."/>
            <person name="Choi I.-G."/>
        </authorList>
    </citation>
    <scope>NUCLEOTIDE SEQUENCE [LARGE SCALE GENOMIC DNA]</scope>
    <source>
        <strain evidence="9 10">9006-11</strain>
    </source>
</reference>
<proteinExistence type="predicted"/>
<evidence type="ECO:0000259" key="8">
    <source>
        <dbReference type="PROSITE" id="PS50235"/>
    </source>
</evidence>
<evidence type="ECO:0000256" key="1">
    <source>
        <dbReference type="ARBA" id="ARBA00000707"/>
    </source>
</evidence>
<feature type="compositionally biased region" description="Polar residues" evidence="7">
    <location>
        <begin position="59"/>
        <end position="69"/>
    </location>
</feature>
<feature type="compositionally biased region" description="Low complexity" evidence="7">
    <location>
        <begin position="277"/>
        <end position="290"/>
    </location>
</feature>
<keyword evidence="4" id="KW-0833">Ubl conjugation pathway</keyword>
<dbReference type="InterPro" id="IPR038765">
    <property type="entry name" value="Papain-like_cys_pep_sf"/>
</dbReference>
<keyword evidence="10" id="KW-1185">Reference proteome</keyword>
<feature type="compositionally biased region" description="Low complexity" evidence="7">
    <location>
        <begin position="202"/>
        <end position="216"/>
    </location>
</feature>
<evidence type="ECO:0000256" key="6">
    <source>
        <dbReference type="ARBA" id="ARBA00022807"/>
    </source>
</evidence>
<dbReference type="PROSITE" id="PS00972">
    <property type="entry name" value="USP_1"/>
    <property type="match status" value="1"/>
</dbReference>
<gene>
    <name evidence="9" type="primary">USP10</name>
    <name evidence="9" type="ORF">A0H81_14231</name>
</gene>
<dbReference type="GO" id="GO:0004843">
    <property type="term" value="F:cysteine-type deubiquitinase activity"/>
    <property type="evidence" value="ECO:0007669"/>
    <property type="project" value="UniProtKB-EC"/>
</dbReference>
<sequence>MYSPNYHPQPTGPYQPAWSTQPLSPLPKQLSMLPPVVAQPPPHFEPEPKPEVQFVPELPSTSPRVSTLPTRPDVQLISPSTSALQPESSAKTTSESPMSSIPLSPKVKVSHAAPERPSTPTRPPSSSWVIWSRRPGDPSRAPGIIISPRAFPPEDVIQKALELPSPPVSPKPEVLELPLLQASALEDVHSVTGSPARAGVPSSSATEATTCSTTDTPVPGSPLSSTTSISVAAASPLSGSFAKLAISPKVEVNMEIATAEEMEVSATVTPSASGTTPVASSEAVPEAAAPASPPISTPAPTPSASTSKPSALKKSWASLLQSADATASSSKSRLPVSSVMGFSIPADSLSGSSIAPGATVAPSHREELLSLLSSGPSPSNTPLKVRPRGLINTGNLCFANAVLQTLVYCPPFHRLFSELRRYLAGPVAGSQKEGSNATPLVDATVQFLKEFVPDPPSAFLNHKSKGKEREDDNFDELDSFIPSYVYDAMKEKKRFANMIGGHQEDAEEFLGFFLDALEEELLSISNSLSPKDPKTAVDGPQSQPHQDDGWLEVGKRNRSAFTRTIKSTESPITRIFGGKFRSTLRTPHQRDSVTVEDWRSLRLDIQPEQVRTIKDALQHISHEQDVQISIPTRPGVVLDASQQSLIEALPPVLILHLKRFLYDTTVGDVVKVCKQVTFAPELEVGPDLIAPSQRTTQPVKYQLFGVIYHHGPSASEGTIPWMFSIRIATSPTDLGLHGYVLMTSWYQMSDLRMYLEARIATIDMRTYYSIEELAESPLVYR</sequence>
<evidence type="ECO:0000256" key="2">
    <source>
        <dbReference type="ARBA" id="ARBA00012759"/>
    </source>
</evidence>
<dbReference type="EMBL" id="LUGG01000041">
    <property type="protein sequence ID" value="OBZ65722.1"/>
    <property type="molecule type" value="Genomic_DNA"/>
</dbReference>
<feature type="region of interest" description="Disordered" evidence="7">
    <location>
        <begin position="266"/>
        <end position="310"/>
    </location>
</feature>
<feature type="region of interest" description="Disordered" evidence="7">
    <location>
        <begin position="192"/>
        <end position="222"/>
    </location>
</feature>
<dbReference type="Proteomes" id="UP000092993">
    <property type="component" value="Unassembled WGS sequence"/>
</dbReference>
<evidence type="ECO:0000256" key="7">
    <source>
        <dbReference type="SAM" id="MobiDB-lite"/>
    </source>
</evidence>